<evidence type="ECO:0000256" key="3">
    <source>
        <dbReference type="ARBA" id="ARBA00022553"/>
    </source>
</evidence>
<dbReference type="InterPro" id="IPR042099">
    <property type="entry name" value="ANL_N_sf"/>
</dbReference>
<dbReference type="InterPro" id="IPR009081">
    <property type="entry name" value="PP-bd_ACP"/>
</dbReference>
<dbReference type="PROSITE" id="PS00455">
    <property type="entry name" value="AMP_BINDING"/>
    <property type="match status" value="3"/>
</dbReference>
<evidence type="ECO:0000256" key="1">
    <source>
        <dbReference type="ARBA" id="ARBA00001957"/>
    </source>
</evidence>
<keyword evidence="6" id="KW-1185">Reference proteome</keyword>
<gene>
    <name evidence="5" type="ORF">ICL07_02735</name>
</gene>
<organism evidence="5 6">
    <name type="scientific">Chitinophaga qingshengii</name>
    <dbReference type="NCBI Taxonomy" id="1569794"/>
    <lineage>
        <taxon>Bacteria</taxon>
        <taxon>Pseudomonadati</taxon>
        <taxon>Bacteroidota</taxon>
        <taxon>Chitinophagia</taxon>
        <taxon>Chitinophagales</taxon>
        <taxon>Chitinophagaceae</taxon>
        <taxon>Chitinophaga</taxon>
    </lineage>
</organism>
<proteinExistence type="predicted"/>
<dbReference type="InterPro" id="IPR006162">
    <property type="entry name" value="Ppantetheine_attach_site"/>
</dbReference>
<dbReference type="SUPFAM" id="SSF52777">
    <property type="entry name" value="CoA-dependent acyltransferases"/>
    <property type="match status" value="8"/>
</dbReference>
<comment type="caution">
    <text evidence="5">The sequence shown here is derived from an EMBL/GenBank/DDBJ whole genome shotgun (WGS) entry which is preliminary data.</text>
</comment>
<evidence type="ECO:0000313" key="5">
    <source>
        <dbReference type="EMBL" id="MBC9929272.1"/>
    </source>
</evidence>
<dbReference type="Pfam" id="PF00668">
    <property type="entry name" value="Condensation"/>
    <property type="match status" value="4"/>
</dbReference>
<dbReference type="InterPro" id="IPR010071">
    <property type="entry name" value="AA_adenyl_dom"/>
</dbReference>
<evidence type="ECO:0000313" key="6">
    <source>
        <dbReference type="Proteomes" id="UP000659124"/>
    </source>
</evidence>
<dbReference type="InterPro" id="IPR023213">
    <property type="entry name" value="CAT-like_dom_sf"/>
</dbReference>
<dbReference type="Pfam" id="PF13193">
    <property type="entry name" value="AMP-binding_C"/>
    <property type="match status" value="1"/>
</dbReference>
<dbReference type="InterPro" id="IPR001242">
    <property type="entry name" value="Condensation_dom"/>
</dbReference>
<dbReference type="Gene3D" id="3.40.50.980">
    <property type="match status" value="2"/>
</dbReference>
<evidence type="ECO:0000259" key="4">
    <source>
        <dbReference type="PROSITE" id="PS50075"/>
    </source>
</evidence>
<dbReference type="Gene3D" id="3.30.559.10">
    <property type="entry name" value="Chloramphenicol acetyltransferase-like domain"/>
    <property type="match status" value="4"/>
</dbReference>
<protein>
    <submittedName>
        <fullName evidence="5">Amino acid adenylation domain-containing protein</fullName>
    </submittedName>
</protein>
<dbReference type="CDD" id="cd05930">
    <property type="entry name" value="A_NRPS"/>
    <property type="match status" value="1"/>
</dbReference>
<accession>A0ABR7TFX0</accession>
<dbReference type="Pfam" id="PF00550">
    <property type="entry name" value="PP-binding"/>
    <property type="match status" value="3"/>
</dbReference>
<dbReference type="InterPro" id="IPR045851">
    <property type="entry name" value="AMP-bd_C_sf"/>
</dbReference>
<dbReference type="InterPro" id="IPR025110">
    <property type="entry name" value="AMP-bd_C"/>
</dbReference>
<dbReference type="Gene3D" id="3.40.50.12780">
    <property type="entry name" value="N-terminal domain of ligase-like"/>
    <property type="match status" value="2"/>
</dbReference>
<reference evidence="5 6" key="1">
    <citation type="submission" date="2020-09" db="EMBL/GenBank/DDBJ databases">
        <title>Genome sequences of type strains of Chitinophaga qingshengii and Chitinophaga varians.</title>
        <authorList>
            <person name="Kittiwongwattana C."/>
        </authorList>
    </citation>
    <scope>NUCLEOTIDE SEQUENCE [LARGE SCALE GENOMIC DNA]</scope>
    <source>
        <strain evidence="5 6">JCM 30026</strain>
    </source>
</reference>
<dbReference type="PANTHER" id="PTHR45527">
    <property type="entry name" value="NONRIBOSOMAL PEPTIDE SYNTHETASE"/>
    <property type="match status" value="1"/>
</dbReference>
<dbReference type="CDD" id="cd17643">
    <property type="entry name" value="A_NRPS_Cytc1-like"/>
    <property type="match status" value="2"/>
</dbReference>
<keyword evidence="3" id="KW-0597">Phosphoprotein</keyword>
<comment type="cofactor">
    <cofactor evidence="1">
        <name>pantetheine 4'-phosphate</name>
        <dbReference type="ChEBI" id="CHEBI:47942"/>
    </cofactor>
</comment>
<dbReference type="Pfam" id="PF00501">
    <property type="entry name" value="AMP-binding"/>
    <property type="match status" value="3"/>
</dbReference>
<feature type="domain" description="Carrier" evidence="4">
    <location>
        <begin position="2030"/>
        <end position="2105"/>
    </location>
</feature>
<dbReference type="InterPro" id="IPR036736">
    <property type="entry name" value="ACP-like_sf"/>
</dbReference>
<dbReference type="SUPFAM" id="SSF56801">
    <property type="entry name" value="Acetyl-CoA synthetase-like"/>
    <property type="match status" value="3"/>
</dbReference>
<dbReference type="NCBIfam" id="TIGR01733">
    <property type="entry name" value="AA-adenyl-dom"/>
    <property type="match status" value="3"/>
</dbReference>
<dbReference type="InterPro" id="IPR020806">
    <property type="entry name" value="PKS_PP-bd"/>
</dbReference>
<dbReference type="InterPro" id="IPR020845">
    <property type="entry name" value="AMP-binding_CS"/>
</dbReference>
<dbReference type="PROSITE" id="PS50075">
    <property type="entry name" value="CARRIER"/>
    <property type="match status" value="3"/>
</dbReference>
<feature type="domain" description="Carrier" evidence="4">
    <location>
        <begin position="960"/>
        <end position="1035"/>
    </location>
</feature>
<dbReference type="EMBL" id="JACVFC010000001">
    <property type="protein sequence ID" value="MBC9929272.1"/>
    <property type="molecule type" value="Genomic_DNA"/>
</dbReference>
<dbReference type="SUPFAM" id="SSF47336">
    <property type="entry name" value="ACP-like"/>
    <property type="match status" value="3"/>
</dbReference>
<keyword evidence="2" id="KW-0596">Phosphopantetheine</keyword>
<dbReference type="RefSeq" id="WP_188086411.1">
    <property type="nucleotide sequence ID" value="NZ_JACVFC010000001.1"/>
</dbReference>
<dbReference type="PANTHER" id="PTHR45527:SF14">
    <property type="entry name" value="PLIPASTATIN SYNTHASE SUBUNIT B"/>
    <property type="match status" value="1"/>
</dbReference>
<dbReference type="Gene3D" id="3.30.559.30">
    <property type="entry name" value="Nonribosomal peptide synthetase, condensation domain"/>
    <property type="match status" value="4"/>
</dbReference>
<dbReference type="CDD" id="cd19543">
    <property type="entry name" value="DCL_NRPS"/>
    <property type="match status" value="1"/>
</dbReference>
<name>A0ABR7TFX0_9BACT</name>
<dbReference type="PROSITE" id="PS00012">
    <property type="entry name" value="PHOSPHOPANTETHEINE"/>
    <property type="match status" value="1"/>
</dbReference>
<feature type="domain" description="Carrier" evidence="4">
    <location>
        <begin position="3111"/>
        <end position="3188"/>
    </location>
</feature>
<dbReference type="InterPro" id="IPR000873">
    <property type="entry name" value="AMP-dep_synth/lig_dom"/>
</dbReference>
<dbReference type="SMART" id="SM01294">
    <property type="entry name" value="PKS_PP_betabranch"/>
    <property type="match status" value="1"/>
</dbReference>
<dbReference type="Gene3D" id="3.30.300.30">
    <property type="match status" value="3"/>
</dbReference>
<dbReference type="SMART" id="SM00823">
    <property type="entry name" value="PKS_PP"/>
    <property type="match status" value="3"/>
</dbReference>
<evidence type="ECO:0000256" key="2">
    <source>
        <dbReference type="ARBA" id="ARBA00022450"/>
    </source>
</evidence>
<dbReference type="Proteomes" id="UP000659124">
    <property type="component" value="Unassembled WGS sequence"/>
</dbReference>
<dbReference type="Gene3D" id="2.30.38.10">
    <property type="entry name" value="Luciferase, Domain 3"/>
    <property type="match status" value="1"/>
</dbReference>
<sequence>MNLFSRENIQDLYPLSPMQEGMYFHAMLAPDSSAYLQQFSYTITGELSLPLLRRAVDTLMKRYDILRTVFVQKSSKRIHQVVLKEAGTPFYFEDISHVPDVPAKVAAFKALDRQQPFNLSGELLLRIAVLKTAAAGFEIILSFHHILMDGWCTAIIMNDFTRIYSALCASEQYQPEPVPAYRQYINWLEKQDRTSALKYWRGYLELCENFSAFPLLQSQGEVYRNQVTEHSLDADTTARLLTVAAARGVTAYTVMQATWSILLARYSGSQQVVFGAVVSGRPAEIPGIETMVGLFINTVPVKAEIDDTLTQEQLWKSIQCDATASMPYHYFSLASILQQADGDSLFDHVLVYENYPVAQGSGTGNNAAGYTITGIAAFEQTNYDLNVVLSLSGQLHLKIIYNESRYNRVFIEDLAMQYLHLLGIAANEPSQCIATIGLMAPAGTDAWGKVSYPADATIHGLFEKQALLHPEAVALTWETESFTYKWLNDRAAQIACSLRRMGVGREMVVTLLLDRTPDMIAGILGVLKAGGAYLPIVPDQPASRIQFMVIDSGSSIILTNRVIAPNMFPGVQVLDIQQLQAQDEYAEVVGVAGLPDDLAYIIYTSGTTGTPKGAMISHRNIVRLLFNDAFQFDFDRQDVWTFFHNYNFDFSVWEMYGALLYGGRLVIVPEKTIQDPALFREMLNRESVTVLNQTPSAFYNLIRTDQEAEDTPLNLRYVIFGGEALNPVKLKYWHYRYPQCKLINMFGITETTVHVTYKEIGAEEIDAGHSNIGRPIPTLDIYIVDRYGRRLPMGAIGEICVTGCGLSRGYLNRPELTALRFISNPFVAGERLYLSGDLGVLTTTGEVIYLGRKDDQVKIKGHRIELGEIASVLLQHEDVEDVTVVAKHDNTGAAQLVAYVIPCGNATTNSLRDYLRGKLPAYMIPAYWVLLGQFPLTPNGKINKKQLPAWENATAAEVIALENKYEEKLLPVWLQVLELEAISRDQHFFDIGGDSIRAVRVIGGINEVLGSNLTVAAIYEHDTIAGLAEYLDRELGLLIPDDLSVARQHFATVAATVLDKLPATTREHIEAVFPMSDTEMGMVFHNKSNREDAGVYIDQFSYVLPYTDFDKARFENAFRLMVEKHEILRTAFDLDITEVPVQIVYRNVQAAISFSDISHLGLAEQEAWLKNYAHRERTAITDISIPPLYSMAVFTLGAGGVALIWTFHHAILDGWSNASFITELNNTYIRLYGNPGLYIGKLRCSYEDFVAEAMVRVVQEETVQYWRSALEGARRYVLPDSPPVAQQLSGPCRHTFLIENVTMAQIRAFCKEHGVTLKHAIFSAYAYALGMLSYDTSFVVGVVTNSRPGRRDGDKVLGCFLNTLPFRVSVPAGGNWLQYVQDIDARLKRQKRHEGISLYQVAKLTGEASGDRNLFFDVLFNYVDFHIFKEAITAKTASNAAVPLVEGFENTNTFFDFSANGTFDQLQVIITYEQARIDATTVGKITDYFREAIHGIVHTPFYTISREGLFIPEDIQMLGMHDKTDVLFPTTMTLTECLAAQQQFYPDKIAVVMNDEAITYTALARLSDNIAAALMAKGVSPGAIVAIMLNKSINMVPAMVGILKAGAAYLPIDPELPLQRIMFLLDDSRAAILLTEEANMAIAKHPQVLLIENIDDSCIGALPEMPRVQSDSPAYVIYTSGTTGKPKGVVVSHKNVIRLFFNETPLFDFSQTDTWTFFHAYNFDFSVWEMYGALLFGGRLVMIPRSVTRNPDLFLDILEKEKVTVLNQTPSAFYSLAGIEEQRRTGLQLRYVIFGGEALSPARLKSFHVRHPRTALVNMFGITETTVHVTFKEITLHEINNNISNIGKPIPTLGIRIVDELGNPLPPGVPGELTVKGAGVALGYLNQPELTQERYRQFSGNRWYMSGDLCRMLPDGDLEYMGRIDDQVKIRGYRIELAEIENTLSQYPGIHEVVVICIGREDEAVISAYYTAEQDLQTEGIRTFLESWMPHYMVPAYFTRVLSWPLTANGKLDKKKLPLPGIAPADHYKAPANSLEQQVAEIWEEILQLKRISTTESYFNIGGDSIKAIRLLSVMNKRLKVPVSVADLYNNDTITKLALIIRNKQPEAIDYPSLVAAEVEALKQMVLQHPGIPAPENIEDVYPMSDIQKGMFFHHMKEEGMVYHDQMVHQLHYPGFDIRLFKKALGIMADRHPILRTGFDISNFSQPLQLVYRQLNLPLEYIDLCASDVKDQEVFITALMEKDRKRPFTEADRPLWRFAVIRLAEDEVFVLFVCHHAILDGWSDASFNTELHNIYTSLKQNNYRPASSLKAGYKDFVLQQLAMKREGAGAGFWKKELEDYNKIAFSRQVKDDTETTPGRLRIKADARWLEQLNRLAAAEHVSIRTITFAAYLQMLSMLSFNNDVLSGYVTSNRPVTEDGDMILGCFLNTIPFRLKIPYPLTWSGYLQMVDNKLKAVKPYEWVPLPEIVAQLPEGRQGGNPLFDTIFNFVDFHIYDQLRYEPTQQQKTGYPQLQIEGRSDTNTLLDFTIDATAGRVIVSLTYDRRYISDEEARKLHNYFHTATLLMAGQPGKEMNKIDLIAQQERTMLLYKRNETAYDYQTDNTIHGLIALQAAAYPYRCAYKYGAASLTFAGLNGKANELAHLLEKQLSPGCRYVPVLMRKCLDLPVTILAILKTGRAFALLDIQWPEERIAAIVDRLGSRVLMVNEESEKQLQHSKRLLPMCMVCNQEQLPETTVGLVKEVAPRDPLFVIHTSGTTGQPKAVVNHHAGILNRFLYMNKRYGVRENDVVLVTSNVAFDSVVWQLLWPLTNGIPAILPQWEGIDPVKLPDLIAAEKVTITDFVPSVFNIVVDIIEPQQDTMRHKLATLRQLLIGGEAMSASHINRFLRLFPEVSITNAYGPSETSIGTVFYEVSAGWEGAIPIGRPIDNVHCLVLDKNRCLLPDGVIGELYLGGICVGSGYLGDARHTAEVFTTLPFEGYDQEVFYQTGDLVRYMPDGNLSYIGRKDEQVKIRGIRIELEEIAAVLRKHSQIKETFVQHLLQDGKSSLVAYFTSGVTMDHTTLATFLSAYLPGYMIPEYFIQMDGFPVTLNGKLDKSSLPMPKLARKTAGTPAGNEQEARLVEMMATVLHKGADRPGIDDNFFELGGHSLTAMVLVSQIRQLLGAHVPLKVLYATPTARSLAEYISGHAERVLPTVIQPAVPANNYPLTLPQRRLFVLHQRNPAHTGYHITRVFSIDNGIKQEDLQKIFSTLVRRHESLRTSFEMIGDSPRLVVHENISPQIRHIERRGEDTESLIRQFVQPFQLEVAPLFRIGWINSGHENPLMIIDMHHIISDGISQDILAAEFAALAAGRTLPALSLQYKDYAVWKAQLLHAGDSKDYWTRKLTNATFGLELPWDKAAMGASRSSGMYSFRFTEQQSAGVRRLMSALGCSQFSLLLGMYHILLAKLTGSLDVVSGAVVAGRPHWQLQSVVGLFVNTLPVRLPVASQVPLTEWLQLFHDNILQALQYQDEDIDAVVDELISAGNMEYARDYTAMFTLQLPSTPGETGEDLPFAGMSPAPYQPAHAICDLVLAAGENNGGFDFVFQYDTQRLLPSTISKFSEYFISIADQLCHRHGLTFEQLHIGQTFRLAEAIIIDSDPNLSW</sequence>
<dbReference type="NCBIfam" id="NF003417">
    <property type="entry name" value="PRK04813.1"/>
    <property type="match status" value="3"/>
</dbReference>
<dbReference type="Gene3D" id="1.10.1200.10">
    <property type="entry name" value="ACP-like"/>
    <property type="match status" value="3"/>
</dbReference>